<keyword evidence="3" id="KW-1185">Reference proteome</keyword>
<evidence type="ECO:0000313" key="3">
    <source>
        <dbReference type="Proteomes" id="UP001187192"/>
    </source>
</evidence>
<sequence length="103" mass="11182">MELAENSVMETEKTTPRGRPEISCEVRHRSPFRIAVAIALSHLSSSQSITDRVCLVAARAVVSFVFGGAASSTEVTRAGKRFHNSDDRGVTTAFVLESRCVMP</sequence>
<comment type="caution">
    <text evidence="2">The sequence shown here is derived from an EMBL/GenBank/DDBJ whole genome shotgun (WGS) entry which is preliminary data.</text>
</comment>
<accession>A0AA88A797</accession>
<evidence type="ECO:0000256" key="1">
    <source>
        <dbReference type="SAM" id="MobiDB-lite"/>
    </source>
</evidence>
<protein>
    <submittedName>
        <fullName evidence="2">Uncharacterized protein</fullName>
    </submittedName>
</protein>
<organism evidence="2 3">
    <name type="scientific">Ficus carica</name>
    <name type="common">Common fig</name>
    <dbReference type="NCBI Taxonomy" id="3494"/>
    <lineage>
        <taxon>Eukaryota</taxon>
        <taxon>Viridiplantae</taxon>
        <taxon>Streptophyta</taxon>
        <taxon>Embryophyta</taxon>
        <taxon>Tracheophyta</taxon>
        <taxon>Spermatophyta</taxon>
        <taxon>Magnoliopsida</taxon>
        <taxon>eudicotyledons</taxon>
        <taxon>Gunneridae</taxon>
        <taxon>Pentapetalae</taxon>
        <taxon>rosids</taxon>
        <taxon>fabids</taxon>
        <taxon>Rosales</taxon>
        <taxon>Moraceae</taxon>
        <taxon>Ficeae</taxon>
        <taxon>Ficus</taxon>
    </lineage>
</organism>
<name>A0AA88A797_FICCA</name>
<dbReference type="Proteomes" id="UP001187192">
    <property type="component" value="Unassembled WGS sequence"/>
</dbReference>
<dbReference type="AlphaFoldDB" id="A0AA88A797"/>
<evidence type="ECO:0000313" key="2">
    <source>
        <dbReference type="EMBL" id="GMN47807.1"/>
    </source>
</evidence>
<feature type="region of interest" description="Disordered" evidence="1">
    <location>
        <begin position="1"/>
        <end position="20"/>
    </location>
</feature>
<feature type="compositionally biased region" description="Basic and acidic residues" evidence="1">
    <location>
        <begin position="10"/>
        <end position="20"/>
    </location>
</feature>
<gene>
    <name evidence="2" type="ORF">TIFTF001_016989</name>
</gene>
<reference evidence="2" key="1">
    <citation type="submission" date="2023-07" db="EMBL/GenBank/DDBJ databases">
        <title>draft genome sequence of fig (Ficus carica).</title>
        <authorList>
            <person name="Takahashi T."/>
            <person name="Nishimura K."/>
        </authorList>
    </citation>
    <scope>NUCLEOTIDE SEQUENCE</scope>
</reference>
<dbReference type="EMBL" id="BTGU01000026">
    <property type="protein sequence ID" value="GMN47807.1"/>
    <property type="molecule type" value="Genomic_DNA"/>
</dbReference>
<proteinExistence type="predicted"/>